<feature type="transmembrane region" description="Helical" evidence="9">
    <location>
        <begin position="21"/>
        <end position="42"/>
    </location>
</feature>
<proteinExistence type="predicted"/>
<protein>
    <submittedName>
        <fullName evidence="11">Ion_trans_2 domain-containing protein</fullName>
    </submittedName>
</protein>
<evidence type="ECO:0000313" key="12">
    <source>
        <dbReference type="Proteomes" id="UP000605970"/>
    </source>
</evidence>
<evidence type="ECO:0000259" key="10">
    <source>
        <dbReference type="Pfam" id="PF07885"/>
    </source>
</evidence>
<keyword evidence="3 9" id="KW-0812">Transmembrane</keyword>
<dbReference type="GO" id="GO:0030322">
    <property type="term" value="P:stabilization of membrane potential"/>
    <property type="evidence" value="ECO:0007669"/>
    <property type="project" value="TreeGrafter"/>
</dbReference>
<sequence length="247" mass="28388">MVVIAGHVQNLLQKFRHDFRSLIPIFVLCIYTIIGAIIFLLIEGPEEEYNLKKLKQQREILLQNTAYRLNTIKSMSPTRAYNHTINTLNHYREKLGVHDINLNETKWTIWGSIYFTMTVYTTIGYGNIVPTSTTGRILTIIYALIGIPLALFALIALGGLFAKICLLVWRLIGRMLGCFSKNLERKMTIATESDQHLEREKGSEEHTSNNSDSGDDTNDELLQNYCITVYAYLLTYLKNKEIIHIHF</sequence>
<dbReference type="OrthoDB" id="297496at2759"/>
<reference evidence="11" key="1">
    <citation type="journal article" date="2020" name="Ecol. Evol.">
        <title>Genome structure and content of the rice root-knot nematode (Meloidogyne graminicola).</title>
        <authorList>
            <person name="Phan N.T."/>
            <person name="Danchin E.G.J."/>
            <person name="Klopp C."/>
            <person name="Perfus-Barbeoch L."/>
            <person name="Kozlowski D.K."/>
            <person name="Koutsovoulos G.D."/>
            <person name="Lopez-Roques C."/>
            <person name="Bouchez O."/>
            <person name="Zahm M."/>
            <person name="Besnard G."/>
            <person name="Bellafiore S."/>
        </authorList>
    </citation>
    <scope>NUCLEOTIDE SEQUENCE</scope>
    <source>
        <strain evidence="11">VN-18</strain>
    </source>
</reference>
<gene>
    <name evidence="11" type="ORF">Mgra_00005686</name>
</gene>
<feature type="compositionally biased region" description="Basic and acidic residues" evidence="8">
    <location>
        <begin position="194"/>
        <end position="207"/>
    </location>
</feature>
<dbReference type="GO" id="GO:0005886">
    <property type="term" value="C:plasma membrane"/>
    <property type="evidence" value="ECO:0007669"/>
    <property type="project" value="TreeGrafter"/>
</dbReference>
<feature type="transmembrane region" description="Helical" evidence="9">
    <location>
        <begin position="140"/>
        <end position="169"/>
    </location>
</feature>
<evidence type="ECO:0000313" key="11">
    <source>
        <dbReference type="EMBL" id="KAF7634941.1"/>
    </source>
</evidence>
<feature type="transmembrane region" description="Helical" evidence="9">
    <location>
        <begin position="107"/>
        <end position="128"/>
    </location>
</feature>
<evidence type="ECO:0000256" key="7">
    <source>
        <dbReference type="ARBA" id="ARBA00023303"/>
    </source>
</evidence>
<evidence type="ECO:0000256" key="8">
    <source>
        <dbReference type="SAM" id="MobiDB-lite"/>
    </source>
</evidence>
<organism evidence="11 12">
    <name type="scientific">Meloidogyne graminicola</name>
    <dbReference type="NCBI Taxonomy" id="189291"/>
    <lineage>
        <taxon>Eukaryota</taxon>
        <taxon>Metazoa</taxon>
        <taxon>Ecdysozoa</taxon>
        <taxon>Nematoda</taxon>
        <taxon>Chromadorea</taxon>
        <taxon>Rhabditida</taxon>
        <taxon>Tylenchina</taxon>
        <taxon>Tylenchomorpha</taxon>
        <taxon>Tylenchoidea</taxon>
        <taxon>Meloidogynidae</taxon>
        <taxon>Meloidogyninae</taxon>
        <taxon>Meloidogyne</taxon>
    </lineage>
</organism>
<evidence type="ECO:0000256" key="6">
    <source>
        <dbReference type="ARBA" id="ARBA00023136"/>
    </source>
</evidence>
<keyword evidence="7" id="KW-0407">Ion channel</keyword>
<keyword evidence="12" id="KW-1185">Reference proteome</keyword>
<comment type="subcellular location">
    <subcellularLocation>
        <location evidence="1">Membrane</location>
        <topology evidence="1">Multi-pass membrane protein</topology>
    </subcellularLocation>
</comment>
<feature type="domain" description="Potassium channel" evidence="10">
    <location>
        <begin position="105"/>
        <end position="158"/>
    </location>
</feature>
<dbReference type="Pfam" id="PF07885">
    <property type="entry name" value="Ion_trans_2"/>
    <property type="match status" value="1"/>
</dbReference>
<feature type="region of interest" description="Disordered" evidence="8">
    <location>
        <begin position="194"/>
        <end position="216"/>
    </location>
</feature>
<dbReference type="InterPro" id="IPR013099">
    <property type="entry name" value="K_chnl_dom"/>
</dbReference>
<dbReference type="Gene3D" id="1.10.287.70">
    <property type="match status" value="1"/>
</dbReference>
<evidence type="ECO:0000256" key="4">
    <source>
        <dbReference type="ARBA" id="ARBA00022989"/>
    </source>
</evidence>
<evidence type="ECO:0000256" key="5">
    <source>
        <dbReference type="ARBA" id="ARBA00023065"/>
    </source>
</evidence>
<accession>A0A8S9ZNS7</accession>
<evidence type="ECO:0000256" key="2">
    <source>
        <dbReference type="ARBA" id="ARBA00022448"/>
    </source>
</evidence>
<dbReference type="PANTHER" id="PTHR11003:SF345">
    <property type="entry name" value="TWIK FAMILY OF POTASSIUM CHANNELS PROTEIN 18"/>
    <property type="match status" value="1"/>
</dbReference>
<dbReference type="GO" id="GO:0015271">
    <property type="term" value="F:outward rectifier potassium channel activity"/>
    <property type="evidence" value="ECO:0007669"/>
    <property type="project" value="TreeGrafter"/>
</dbReference>
<evidence type="ECO:0000256" key="3">
    <source>
        <dbReference type="ARBA" id="ARBA00022692"/>
    </source>
</evidence>
<dbReference type="SUPFAM" id="SSF81324">
    <property type="entry name" value="Voltage-gated potassium channels"/>
    <property type="match status" value="1"/>
</dbReference>
<evidence type="ECO:0000256" key="9">
    <source>
        <dbReference type="SAM" id="Phobius"/>
    </source>
</evidence>
<name>A0A8S9ZNS7_9BILA</name>
<keyword evidence="5" id="KW-0406">Ion transport</keyword>
<dbReference type="AlphaFoldDB" id="A0A8S9ZNS7"/>
<keyword evidence="2" id="KW-0813">Transport</keyword>
<dbReference type="Proteomes" id="UP000605970">
    <property type="component" value="Unassembled WGS sequence"/>
</dbReference>
<dbReference type="EMBL" id="JABEBT010000049">
    <property type="protein sequence ID" value="KAF7634941.1"/>
    <property type="molecule type" value="Genomic_DNA"/>
</dbReference>
<dbReference type="InterPro" id="IPR003280">
    <property type="entry name" value="2pore_dom_K_chnl"/>
</dbReference>
<keyword evidence="6 9" id="KW-0472">Membrane</keyword>
<dbReference type="PANTHER" id="PTHR11003">
    <property type="entry name" value="POTASSIUM CHANNEL, SUBFAMILY K"/>
    <property type="match status" value="1"/>
</dbReference>
<dbReference type="GO" id="GO:0022841">
    <property type="term" value="F:potassium ion leak channel activity"/>
    <property type="evidence" value="ECO:0007669"/>
    <property type="project" value="TreeGrafter"/>
</dbReference>
<keyword evidence="4 9" id="KW-1133">Transmembrane helix</keyword>
<comment type="caution">
    <text evidence="11">The sequence shown here is derived from an EMBL/GenBank/DDBJ whole genome shotgun (WGS) entry which is preliminary data.</text>
</comment>
<evidence type="ECO:0000256" key="1">
    <source>
        <dbReference type="ARBA" id="ARBA00004141"/>
    </source>
</evidence>